<organism evidence="1 2">
    <name type="scientific">Sinisalibacter lacisalsi</name>
    <dbReference type="NCBI Taxonomy" id="1526570"/>
    <lineage>
        <taxon>Bacteria</taxon>
        <taxon>Pseudomonadati</taxon>
        <taxon>Pseudomonadota</taxon>
        <taxon>Alphaproteobacteria</taxon>
        <taxon>Rhodobacterales</taxon>
        <taxon>Roseobacteraceae</taxon>
        <taxon>Sinisalibacter</taxon>
    </lineage>
</organism>
<reference evidence="2" key="1">
    <citation type="journal article" date="2019" name="Int. J. Syst. Evol. Microbiol.">
        <title>The Global Catalogue of Microorganisms (GCM) 10K type strain sequencing project: providing services to taxonomists for standard genome sequencing and annotation.</title>
        <authorList>
            <consortium name="The Broad Institute Genomics Platform"/>
            <consortium name="The Broad Institute Genome Sequencing Center for Infectious Disease"/>
            <person name="Wu L."/>
            <person name="Ma J."/>
        </authorList>
    </citation>
    <scope>NUCLEOTIDE SEQUENCE [LARGE SCALE GENOMIC DNA]</scope>
    <source>
        <strain evidence="2">CGMCC 1.12922</strain>
    </source>
</reference>
<comment type="caution">
    <text evidence="1">The sequence shown here is derived from an EMBL/GenBank/DDBJ whole genome shotgun (WGS) entry which is preliminary data.</text>
</comment>
<dbReference type="EMBL" id="BMGI01000002">
    <property type="protein sequence ID" value="GGD32544.1"/>
    <property type="molecule type" value="Genomic_DNA"/>
</dbReference>
<protein>
    <recommendedName>
        <fullName evidence="3">PilZ domain-containing protein</fullName>
    </recommendedName>
</protein>
<proteinExistence type="predicted"/>
<evidence type="ECO:0008006" key="3">
    <source>
        <dbReference type="Google" id="ProtNLM"/>
    </source>
</evidence>
<dbReference type="Proteomes" id="UP000617355">
    <property type="component" value="Unassembled WGS sequence"/>
</dbReference>
<name>A0ABQ1QP71_9RHOB</name>
<accession>A0ABQ1QP71</accession>
<evidence type="ECO:0000313" key="2">
    <source>
        <dbReference type="Proteomes" id="UP000617355"/>
    </source>
</evidence>
<keyword evidence="2" id="KW-1185">Reference proteome</keyword>
<gene>
    <name evidence="1" type="ORF">GCM10011358_15840</name>
</gene>
<evidence type="ECO:0000313" key="1">
    <source>
        <dbReference type="EMBL" id="GGD32544.1"/>
    </source>
</evidence>
<dbReference type="RefSeq" id="WP_188527091.1">
    <property type="nucleotide sequence ID" value="NZ_BMGI01000002.1"/>
</dbReference>
<sequence length="97" mass="10248">MEILDLQGYFVIDGREVEAGSLRVIVSTGGDGLRLGSGAFALPLALVGARPGTSFGFRSESGERIGLILREIDPVEGVGYFLTEGPIPERAEAARRA</sequence>